<evidence type="ECO:0000259" key="1">
    <source>
        <dbReference type="Pfam" id="PF01738"/>
    </source>
</evidence>
<keyword evidence="2" id="KW-0378">Hydrolase</keyword>
<dbReference type="GO" id="GO:0016787">
    <property type="term" value="F:hydrolase activity"/>
    <property type="evidence" value="ECO:0007669"/>
    <property type="project" value="UniProtKB-KW"/>
</dbReference>
<dbReference type="InterPro" id="IPR029058">
    <property type="entry name" value="AB_hydrolase_fold"/>
</dbReference>
<keyword evidence="3" id="KW-1185">Reference proteome</keyword>
<dbReference type="InterPro" id="IPR002925">
    <property type="entry name" value="Dienelactn_hydro"/>
</dbReference>
<sequence length="257" mass="27638">MSCKDCEGIPPVSVEYTEKGKYETMAGVKTYITGPADATHAIIDIYDVFGFASQTLQGADRLAQHLGTKEKTLVFMPDLLKGDYVQPEWFTRSDAEKQQLFAAFRAGPGNAPKAAELLLAVRKEIADKYPAVDEHVAVGGLCWGGKISVLVCGEGNQGPGRKFTVAWTAHPGALDVADTEALTVPYICLASPGEDAEVVAKVAEVLAKPGKIGYVETYGPPMFHGWMGGRANLADETNAREFARGYKSVADFLAKYI</sequence>
<evidence type="ECO:0000313" key="3">
    <source>
        <dbReference type="Proteomes" id="UP000241462"/>
    </source>
</evidence>
<protein>
    <submittedName>
        <fullName evidence="2">Dienelactone hydrolase family protein</fullName>
    </submittedName>
</protein>
<accession>A0A2T3AER7</accession>
<dbReference type="EMBL" id="KZ678400">
    <property type="protein sequence ID" value="PSR94262.1"/>
    <property type="molecule type" value="Genomic_DNA"/>
</dbReference>
<dbReference type="AlphaFoldDB" id="A0A2T3AER7"/>
<evidence type="ECO:0000313" key="2">
    <source>
        <dbReference type="EMBL" id="PSR94262.1"/>
    </source>
</evidence>
<organism evidence="2 3">
    <name type="scientific">Coniella lustricola</name>
    <dbReference type="NCBI Taxonomy" id="2025994"/>
    <lineage>
        <taxon>Eukaryota</taxon>
        <taxon>Fungi</taxon>
        <taxon>Dikarya</taxon>
        <taxon>Ascomycota</taxon>
        <taxon>Pezizomycotina</taxon>
        <taxon>Sordariomycetes</taxon>
        <taxon>Sordariomycetidae</taxon>
        <taxon>Diaporthales</taxon>
        <taxon>Schizoparmaceae</taxon>
        <taxon>Coniella</taxon>
    </lineage>
</organism>
<dbReference type="PANTHER" id="PTHR47668:SF1">
    <property type="entry name" value="DIENELACTONE HYDROLASE DOMAIN-CONTAINING PROTEIN-RELATED"/>
    <property type="match status" value="1"/>
</dbReference>
<dbReference type="SUPFAM" id="SSF53474">
    <property type="entry name" value="alpha/beta-Hydrolases"/>
    <property type="match status" value="1"/>
</dbReference>
<dbReference type="PANTHER" id="PTHR47668">
    <property type="entry name" value="DIENELACTONE HYDROLASE FAMILY PROTEIN (AFU_ORTHOLOGUE AFUA_6G01940)"/>
    <property type="match status" value="1"/>
</dbReference>
<dbReference type="InParanoid" id="A0A2T3AER7"/>
<dbReference type="Gene3D" id="3.40.50.1820">
    <property type="entry name" value="alpha/beta hydrolase"/>
    <property type="match status" value="1"/>
</dbReference>
<name>A0A2T3AER7_9PEZI</name>
<dbReference type="Pfam" id="PF01738">
    <property type="entry name" value="DLH"/>
    <property type="match status" value="1"/>
</dbReference>
<dbReference type="OrthoDB" id="2147163at2759"/>
<gene>
    <name evidence="2" type="ORF">BD289DRAFT_427861</name>
</gene>
<dbReference type="STRING" id="2025994.A0A2T3AER7"/>
<reference evidence="2 3" key="1">
    <citation type="journal article" date="2018" name="Mycol. Prog.">
        <title>Coniella lustricola, a new species from submerged detritus.</title>
        <authorList>
            <person name="Raudabaugh D.B."/>
            <person name="Iturriaga T."/>
            <person name="Carver A."/>
            <person name="Mondo S."/>
            <person name="Pangilinan J."/>
            <person name="Lipzen A."/>
            <person name="He G."/>
            <person name="Amirebrahimi M."/>
            <person name="Grigoriev I.V."/>
            <person name="Miller A.N."/>
        </authorList>
    </citation>
    <scope>NUCLEOTIDE SEQUENCE [LARGE SCALE GENOMIC DNA]</scope>
    <source>
        <strain evidence="2 3">B22-T-1</strain>
    </source>
</reference>
<proteinExistence type="predicted"/>
<dbReference type="Proteomes" id="UP000241462">
    <property type="component" value="Unassembled WGS sequence"/>
</dbReference>
<feature type="domain" description="Dienelactone hydrolase" evidence="1">
    <location>
        <begin position="29"/>
        <end position="201"/>
    </location>
</feature>